<dbReference type="AlphaFoldDB" id="A0AAW3MYH2"/>
<dbReference type="Proteomes" id="UP000056453">
    <property type="component" value="Unassembled WGS sequence"/>
</dbReference>
<keyword evidence="2" id="KW-1185">Reference proteome</keyword>
<accession>A0AAW3MYH2</accession>
<evidence type="ECO:0000313" key="2">
    <source>
        <dbReference type="Proteomes" id="UP000056453"/>
    </source>
</evidence>
<protein>
    <submittedName>
        <fullName evidence="1">Uncharacterized protein</fullName>
    </submittedName>
</protein>
<name>A0AAW3MYH2_9BURK</name>
<sequence>MADKKVVIRHDVHRDRFDVEVAGESIAQFNHDEHGWAGMESAKTLVERLGEKLGFEVVSEEGGDAESDDH</sequence>
<gene>
    <name evidence="1" type="ORF">WJ96_06880</name>
</gene>
<dbReference type="RefSeq" id="WP_059925384.1">
    <property type="nucleotide sequence ID" value="NZ_LPBG01000047.1"/>
</dbReference>
<organism evidence="1 2">
    <name type="scientific">Burkholderia ubonensis</name>
    <dbReference type="NCBI Taxonomy" id="101571"/>
    <lineage>
        <taxon>Bacteria</taxon>
        <taxon>Pseudomonadati</taxon>
        <taxon>Pseudomonadota</taxon>
        <taxon>Betaproteobacteria</taxon>
        <taxon>Burkholderiales</taxon>
        <taxon>Burkholderiaceae</taxon>
        <taxon>Burkholderia</taxon>
        <taxon>Burkholderia cepacia complex</taxon>
    </lineage>
</organism>
<evidence type="ECO:0000313" key="1">
    <source>
        <dbReference type="EMBL" id="KVP98241.1"/>
    </source>
</evidence>
<reference evidence="1 2" key="1">
    <citation type="submission" date="2015-11" db="EMBL/GenBank/DDBJ databases">
        <title>Expanding the genomic diversity of Burkholderia species for the development of highly accurate diagnostics.</title>
        <authorList>
            <person name="Sahl J."/>
            <person name="Keim P."/>
            <person name="Wagner D."/>
        </authorList>
    </citation>
    <scope>NUCLEOTIDE SEQUENCE [LARGE SCALE GENOMIC DNA]</scope>
    <source>
        <strain evidence="1 2">MSMB1808WGS</strain>
    </source>
</reference>
<dbReference type="EMBL" id="LPBJ01000047">
    <property type="protein sequence ID" value="KVP98241.1"/>
    <property type="molecule type" value="Genomic_DNA"/>
</dbReference>
<proteinExistence type="predicted"/>
<comment type="caution">
    <text evidence="1">The sequence shown here is derived from an EMBL/GenBank/DDBJ whole genome shotgun (WGS) entry which is preliminary data.</text>
</comment>